<dbReference type="VEuPathDB" id="FungiDB:PC110_g22056"/>
<dbReference type="Proteomes" id="UP000697107">
    <property type="component" value="Unassembled WGS sequence"/>
</dbReference>
<evidence type="ECO:0000313" key="3">
    <source>
        <dbReference type="EMBL" id="KAG2878013.1"/>
    </source>
</evidence>
<reference evidence="6 7" key="1">
    <citation type="submission" date="2018-01" db="EMBL/GenBank/DDBJ databases">
        <title>Draft genome of the strawberry crown rot pathogen Phytophthora cactorum.</title>
        <authorList>
            <person name="Armitage A.D."/>
            <person name="Lysoe E."/>
            <person name="Nellist C.F."/>
            <person name="Harrison R.J."/>
            <person name="Brurberg M.B."/>
        </authorList>
    </citation>
    <scope>NUCLEOTIDE SEQUENCE [LARGE SCALE GENOMIC DNA]</scope>
    <source>
        <strain evidence="6 7">10300</strain>
    </source>
</reference>
<evidence type="ECO:0000313" key="4">
    <source>
        <dbReference type="EMBL" id="KAG2956893.1"/>
    </source>
</evidence>
<evidence type="ECO:0000313" key="7">
    <source>
        <dbReference type="Proteomes" id="UP000251314"/>
    </source>
</evidence>
<dbReference type="EMBL" id="RCMK01002866">
    <property type="protein sequence ID" value="KAG2878013.1"/>
    <property type="molecule type" value="Genomic_DNA"/>
</dbReference>
<sequence length="97" mass="10629">MKLFHQEGFTLDGKTEDYKDQVLDAGRRTEDAVLEYLKAIDIKANGAGSVLCVLRPLHRSGVLGKRIIAYKLLLVIGSIEDPAPGDTQDVLVVVDHV</sequence>
<protein>
    <submittedName>
        <fullName evidence="6">Uncharacterized protein</fullName>
    </submittedName>
</protein>
<dbReference type="Proteomes" id="UP000736787">
    <property type="component" value="Unassembled WGS sequence"/>
</dbReference>
<proteinExistence type="predicted"/>
<dbReference type="EMBL" id="RCMG01002708">
    <property type="protein sequence ID" value="KAG2807182.1"/>
    <property type="molecule type" value="Genomic_DNA"/>
</dbReference>
<dbReference type="EMBL" id="RCMV01003158">
    <property type="protein sequence ID" value="KAG3199749.1"/>
    <property type="molecule type" value="Genomic_DNA"/>
</dbReference>
<dbReference type="Proteomes" id="UP000774804">
    <property type="component" value="Unassembled WGS sequence"/>
</dbReference>
<reference evidence="5" key="2">
    <citation type="submission" date="2018-05" db="EMBL/GenBank/DDBJ databases">
        <title>Effector identification in a new, highly contiguous assembly of the strawberry crown rot pathogen Phytophthora cactorum.</title>
        <authorList>
            <person name="Armitage A.D."/>
            <person name="Nellist C.F."/>
            <person name="Bates H."/>
            <person name="Vickerstaff R.J."/>
            <person name="Harrison R.J."/>
        </authorList>
    </citation>
    <scope>NUCLEOTIDE SEQUENCE</scope>
    <source>
        <strain evidence="1">15-7</strain>
        <strain evidence="2">4032</strain>
        <strain evidence="3">4040</strain>
        <strain evidence="4">P415</strain>
        <strain evidence="5">P421</strain>
    </source>
</reference>
<dbReference type="Proteomes" id="UP000760860">
    <property type="component" value="Unassembled WGS sequence"/>
</dbReference>
<organism evidence="6 7">
    <name type="scientific">Phytophthora cactorum</name>
    <dbReference type="NCBI Taxonomy" id="29920"/>
    <lineage>
        <taxon>Eukaryota</taxon>
        <taxon>Sar</taxon>
        <taxon>Stramenopiles</taxon>
        <taxon>Oomycota</taxon>
        <taxon>Peronosporomycetes</taxon>
        <taxon>Peronosporales</taxon>
        <taxon>Peronosporaceae</taxon>
        <taxon>Phytophthora</taxon>
    </lineage>
</organism>
<dbReference type="AlphaFoldDB" id="A0A329RAN6"/>
<evidence type="ECO:0000313" key="1">
    <source>
        <dbReference type="EMBL" id="KAG2807182.1"/>
    </source>
</evidence>
<dbReference type="STRING" id="29920.A0A329RAN6"/>
<comment type="caution">
    <text evidence="6">The sequence shown here is derived from an EMBL/GenBank/DDBJ whole genome shotgun (WGS) entry which is preliminary data.</text>
</comment>
<dbReference type="Proteomes" id="UP000251314">
    <property type="component" value="Unassembled WGS sequence"/>
</dbReference>
<evidence type="ECO:0000313" key="2">
    <source>
        <dbReference type="EMBL" id="KAG2874247.1"/>
    </source>
</evidence>
<accession>A0A329RAN6</accession>
<dbReference type="OrthoDB" id="121024at2759"/>
<dbReference type="EMBL" id="RCMI01002931">
    <property type="protein sequence ID" value="KAG2874247.1"/>
    <property type="molecule type" value="Genomic_DNA"/>
</dbReference>
<evidence type="ECO:0000313" key="5">
    <source>
        <dbReference type="EMBL" id="KAG3199749.1"/>
    </source>
</evidence>
<gene>
    <name evidence="6" type="ORF">PC110_g22056</name>
    <name evidence="1" type="ORF">PC113_g24068</name>
    <name evidence="2" type="ORF">PC115_g24200</name>
    <name evidence="3" type="ORF">PC117_g26992</name>
    <name evidence="4" type="ORF">PC118_g24264</name>
    <name evidence="5" type="ORF">PC129_g24014</name>
</gene>
<dbReference type="EMBL" id="MJFZ01001725">
    <property type="protein sequence ID" value="RAW21500.1"/>
    <property type="molecule type" value="Genomic_DNA"/>
</dbReference>
<dbReference type="EMBL" id="RCML01002841">
    <property type="protein sequence ID" value="KAG2956893.1"/>
    <property type="molecule type" value="Genomic_DNA"/>
</dbReference>
<evidence type="ECO:0000313" key="6">
    <source>
        <dbReference type="EMBL" id="RAW21500.1"/>
    </source>
</evidence>
<keyword evidence="7" id="KW-1185">Reference proteome</keyword>
<name>A0A329RAN6_9STRA</name>
<dbReference type="Proteomes" id="UP000735874">
    <property type="component" value="Unassembled WGS sequence"/>
</dbReference>